<dbReference type="InterPro" id="IPR001969">
    <property type="entry name" value="Aspartic_peptidase_AS"/>
</dbReference>
<comment type="caution">
    <text evidence="9">The sequence shown here is derived from an EMBL/GenBank/DDBJ whole genome shotgun (WGS) entry which is preliminary data.</text>
</comment>
<keyword evidence="5" id="KW-0378">Hydrolase</keyword>
<dbReference type="CDD" id="cd00303">
    <property type="entry name" value="retropepsin_like"/>
    <property type="match status" value="1"/>
</dbReference>
<dbReference type="InterPro" id="IPR050951">
    <property type="entry name" value="Retrovirus_Pol_polyprotein"/>
</dbReference>
<dbReference type="Pfam" id="PF13975">
    <property type="entry name" value="gag-asp_proteas"/>
    <property type="match status" value="1"/>
</dbReference>
<proteinExistence type="predicted"/>
<accession>A0A816S7D6</accession>
<protein>
    <recommendedName>
        <fullName evidence="11">Reverse transcriptase RNase H-like domain-containing protein</fullName>
    </recommendedName>
</protein>
<evidence type="ECO:0000313" key="9">
    <source>
        <dbReference type="EMBL" id="CAF2084587.1"/>
    </source>
</evidence>
<dbReference type="EMBL" id="CAJNRF010006779">
    <property type="protein sequence ID" value="CAF2084587.1"/>
    <property type="molecule type" value="Genomic_DNA"/>
</dbReference>
<sequence>MRRISFIYISYFINSSLINYRNINYYILPTFITATGTRFQVKKNNQTLLPYTIITNSLSRISSQNNSVINSTFPLNTNIMADPTLLAKARKARFDDLPNFSGHPSEDVERYLKCIKNITKANDESSNHEILEIVRGKLTQSAGLWFDNNEHNFRTWSDFEIQFRTRYFSTTMTHTKFDKLKQRTQLPDEPVTSYIDDVINLCREIDSHMSDSIIIQHLMSGLNPDFRKEISRREFCMNTLSEFFKYAKIEQDLYDTFEKSRHLTLESRHSNFTYNHTTIPSLTAMIKQPKQHYQIMKMNDPIRHNTSMQRSVFKRNSGYSPESQSTFTSNKQIPMNLAQKPLYTKYSNDQSTFQHQFNNCKICGRQNHRTIDCFRKRTTGCFNCGQNHIIHVNNQPTEAIIDTGSAISIIRLDFLKTVQHTNFIYKSRICHIANSTPLNIIGQVKLEVKIKFITTYVTAHVATNLITSILLGIDWINSNHVHLFGDQKQLTIPDQHVHQITLPPHSQTLVDITCQVNNDHNIIFEPYARHISKFIFIPHTLLNINNNQANVLLINAQNRQQTLSKNTRIGTISRDATYTIYATTQAPATHHINADEHYRSLSRNFKPQTTKVILHKKDNSEQEQLNIICDNCNEYFLSGNDLQKHLRAECYSDQIRKQILNSTKHIENPKYQLAIQDILWGNKILFDPTPSTINIPPQSAINTVKTDASDEGIGAVLLQIYPEGDRPIAYLSKEFTQAQRNRSPMEQECYAFICASDKWNNYLNGIKFIWETDHKALTQLNQKPQIKQRCERWRLKILEYDFKVKYIPDLMNPTPDYLLRSPVDEAEEDPDKISIFTSKSTQTDSTSINYHSPIVTAVQTRAMKLRNDVLNDTEDSTRLISDSLHTSIEEN</sequence>
<keyword evidence="1" id="KW-0808">Transferase</keyword>
<evidence type="ECO:0000259" key="8">
    <source>
        <dbReference type="Pfam" id="PF17917"/>
    </source>
</evidence>
<dbReference type="InterPro" id="IPR041373">
    <property type="entry name" value="RT_RNaseH"/>
</dbReference>
<keyword evidence="3" id="KW-0540">Nuclease</keyword>
<dbReference type="Pfam" id="PF17917">
    <property type="entry name" value="RT_RNaseH"/>
    <property type="match status" value="1"/>
</dbReference>
<evidence type="ECO:0000256" key="4">
    <source>
        <dbReference type="ARBA" id="ARBA00022759"/>
    </source>
</evidence>
<dbReference type="GO" id="GO:0004519">
    <property type="term" value="F:endonuclease activity"/>
    <property type="evidence" value="ECO:0007669"/>
    <property type="project" value="UniProtKB-KW"/>
</dbReference>
<keyword evidence="6" id="KW-0695">RNA-directed DNA polymerase</keyword>
<dbReference type="Proteomes" id="UP000663856">
    <property type="component" value="Unassembled WGS sequence"/>
</dbReference>
<organism evidence="9 10">
    <name type="scientific">Rotaria magnacalcarata</name>
    <dbReference type="NCBI Taxonomy" id="392030"/>
    <lineage>
        <taxon>Eukaryota</taxon>
        <taxon>Metazoa</taxon>
        <taxon>Spiralia</taxon>
        <taxon>Gnathifera</taxon>
        <taxon>Rotifera</taxon>
        <taxon>Eurotatoria</taxon>
        <taxon>Bdelloidea</taxon>
        <taxon>Philodinida</taxon>
        <taxon>Philodinidae</taxon>
        <taxon>Rotaria</taxon>
    </lineage>
</organism>
<evidence type="ECO:0000313" key="10">
    <source>
        <dbReference type="Proteomes" id="UP000663856"/>
    </source>
</evidence>
<dbReference type="GO" id="GO:0003964">
    <property type="term" value="F:RNA-directed DNA polymerase activity"/>
    <property type="evidence" value="ECO:0007669"/>
    <property type="project" value="UniProtKB-KW"/>
</dbReference>
<evidence type="ECO:0008006" key="11">
    <source>
        <dbReference type="Google" id="ProtNLM"/>
    </source>
</evidence>
<dbReference type="CDD" id="cd09274">
    <property type="entry name" value="RNase_HI_RT_Ty3"/>
    <property type="match status" value="1"/>
</dbReference>
<dbReference type="SUPFAM" id="SSF56672">
    <property type="entry name" value="DNA/RNA polymerases"/>
    <property type="match status" value="1"/>
</dbReference>
<dbReference type="PANTHER" id="PTHR37984">
    <property type="entry name" value="PROTEIN CBG26694"/>
    <property type="match status" value="1"/>
</dbReference>
<evidence type="ECO:0000256" key="3">
    <source>
        <dbReference type="ARBA" id="ARBA00022722"/>
    </source>
</evidence>
<dbReference type="InterPro" id="IPR043502">
    <property type="entry name" value="DNA/RNA_pol_sf"/>
</dbReference>
<keyword evidence="4" id="KW-0255">Endonuclease</keyword>
<dbReference type="GO" id="GO:0004190">
    <property type="term" value="F:aspartic-type endopeptidase activity"/>
    <property type="evidence" value="ECO:0007669"/>
    <property type="project" value="InterPro"/>
</dbReference>
<dbReference type="PROSITE" id="PS00141">
    <property type="entry name" value="ASP_PROTEASE"/>
    <property type="match status" value="1"/>
</dbReference>
<keyword evidence="2" id="KW-0548">Nucleotidyltransferase</keyword>
<evidence type="ECO:0000259" key="7">
    <source>
        <dbReference type="Pfam" id="PF03732"/>
    </source>
</evidence>
<dbReference type="AlphaFoldDB" id="A0A816S7D6"/>
<dbReference type="GO" id="GO:0006508">
    <property type="term" value="P:proteolysis"/>
    <property type="evidence" value="ECO:0007669"/>
    <property type="project" value="InterPro"/>
</dbReference>
<dbReference type="PANTHER" id="PTHR37984:SF5">
    <property type="entry name" value="PROTEIN NYNRIN-LIKE"/>
    <property type="match status" value="1"/>
</dbReference>
<name>A0A816S7D6_9BILA</name>
<feature type="domain" description="Reverse transcriptase RNase H-like" evidence="8">
    <location>
        <begin position="703"/>
        <end position="800"/>
    </location>
</feature>
<evidence type="ECO:0000256" key="5">
    <source>
        <dbReference type="ARBA" id="ARBA00022801"/>
    </source>
</evidence>
<evidence type="ECO:0000256" key="6">
    <source>
        <dbReference type="ARBA" id="ARBA00022918"/>
    </source>
</evidence>
<dbReference type="Pfam" id="PF03732">
    <property type="entry name" value="Retrotrans_gag"/>
    <property type="match status" value="1"/>
</dbReference>
<feature type="domain" description="Retrotransposon gag" evidence="7">
    <location>
        <begin position="143"/>
        <end position="224"/>
    </location>
</feature>
<dbReference type="Gene3D" id="2.40.70.10">
    <property type="entry name" value="Acid Proteases"/>
    <property type="match status" value="1"/>
</dbReference>
<dbReference type="InterPro" id="IPR021109">
    <property type="entry name" value="Peptidase_aspartic_dom_sf"/>
</dbReference>
<dbReference type="Gene3D" id="3.10.20.370">
    <property type="match status" value="1"/>
</dbReference>
<dbReference type="InterPro" id="IPR005162">
    <property type="entry name" value="Retrotrans_gag_dom"/>
</dbReference>
<reference evidence="9" key="1">
    <citation type="submission" date="2021-02" db="EMBL/GenBank/DDBJ databases">
        <authorList>
            <person name="Nowell W R."/>
        </authorList>
    </citation>
    <scope>NUCLEOTIDE SEQUENCE</scope>
</reference>
<gene>
    <name evidence="9" type="ORF">WKI299_LOCUS16865</name>
</gene>
<dbReference type="SUPFAM" id="SSF50630">
    <property type="entry name" value="Acid proteases"/>
    <property type="match status" value="1"/>
</dbReference>
<evidence type="ECO:0000256" key="2">
    <source>
        <dbReference type="ARBA" id="ARBA00022695"/>
    </source>
</evidence>
<evidence type="ECO:0000256" key="1">
    <source>
        <dbReference type="ARBA" id="ARBA00022679"/>
    </source>
</evidence>